<proteinExistence type="inferred from homology"/>
<keyword evidence="10" id="KW-1185">Reference proteome</keyword>
<evidence type="ECO:0000313" key="9">
    <source>
        <dbReference type="EMBL" id="MBB5202835.1"/>
    </source>
</evidence>
<dbReference type="Gene3D" id="3.40.50.150">
    <property type="entry name" value="Vaccinia Virus protein VP39"/>
    <property type="match status" value="1"/>
</dbReference>
<dbReference type="RefSeq" id="WP_138858073.1">
    <property type="nucleotide sequence ID" value="NZ_CP040709.1"/>
</dbReference>
<dbReference type="GO" id="GO:0044027">
    <property type="term" value="P:negative regulation of gene expression via chromosomal CpG island methylation"/>
    <property type="evidence" value="ECO:0007669"/>
    <property type="project" value="TreeGrafter"/>
</dbReference>
<evidence type="ECO:0000256" key="3">
    <source>
        <dbReference type="ARBA" id="ARBA00022691"/>
    </source>
</evidence>
<evidence type="ECO:0000256" key="6">
    <source>
        <dbReference type="PROSITE-ProRule" id="PRU01016"/>
    </source>
</evidence>
<dbReference type="GO" id="GO:0003886">
    <property type="term" value="F:DNA (cytosine-5-)-methyltransferase activity"/>
    <property type="evidence" value="ECO:0007669"/>
    <property type="project" value="UniProtKB-EC"/>
</dbReference>
<evidence type="ECO:0000256" key="2">
    <source>
        <dbReference type="ARBA" id="ARBA00022679"/>
    </source>
</evidence>
<dbReference type="Proteomes" id="UP000554837">
    <property type="component" value="Unassembled WGS sequence"/>
</dbReference>
<dbReference type="GO" id="GO:0009307">
    <property type="term" value="P:DNA restriction-modification system"/>
    <property type="evidence" value="ECO:0007669"/>
    <property type="project" value="UniProtKB-KW"/>
</dbReference>
<comment type="caution">
    <text evidence="9">The sequence shown here is derived from an EMBL/GenBank/DDBJ whole genome shotgun (WGS) entry which is preliminary data.</text>
</comment>
<dbReference type="PROSITE" id="PS00094">
    <property type="entry name" value="C5_MTASE_1"/>
    <property type="match status" value="1"/>
</dbReference>
<dbReference type="NCBIfam" id="TIGR00675">
    <property type="entry name" value="dcm"/>
    <property type="match status" value="1"/>
</dbReference>
<protein>
    <recommendedName>
        <fullName evidence="8">Cytosine-specific methyltransferase</fullName>
        <ecNumber evidence="8">2.1.1.37</ecNumber>
    </recommendedName>
</protein>
<evidence type="ECO:0000256" key="4">
    <source>
        <dbReference type="ARBA" id="ARBA00022747"/>
    </source>
</evidence>
<gene>
    <name evidence="9" type="ORF">HNQ51_000128</name>
</gene>
<dbReference type="Gene3D" id="3.90.120.10">
    <property type="entry name" value="DNA Methylase, subunit A, domain 2"/>
    <property type="match status" value="1"/>
</dbReference>
<keyword evidence="1 6" id="KW-0489">Methyltransferase</keyword>
<evidence type="ECO:0000313" key="10">
    <source>
        <dbReference type="Proteomes" id="UP000554837"/>
    </source>
</evidence>
<keyword evidence="2 6" id="KW-0808">Transferase</keyword>
<evidence type="ECO:0000256" key="5">
    <source>
        <dbReference type="ARBA" id="ARBA00047422"/>
    </source>
</evidence>
<dbReference type="PANTHER" id="PTHR10629:SF52">
    <property type="entry name" value="DNA (CYTOSINE-5)-METHYLTRANSFERASE 1"/>
    <property type="match status" value="1"/>
</dbReference>
<dbReference type="EMBL" id="JACHHO010000001">
    <property type="protein sequence ID" value="MBB5202835.1"/>
    <property type="molecule type" value="Genomic_DNA"/>
</dbReference>
<dbReference type="Pfam" id="PF00145">
    <property type="entry name" value="DNA_methylase"/>
    <property type="match status" value="1"/>
</dbReference>
<organism evidence="9 10">
    <name type="scientific">Inhella inkyongensis</name>
    <dbReference type="NCBI Taxonomy" id="392593"/>
    <lineage>
        <taxon>Bacteria</taxon>
        <taxon>Pseudomonadati</taxon>
        <taxon>Pseudomonadota</taxon>
        <taxon>Betaproteobacteria</taxon>
        <taxon>Burkholderiales</taxon>
        <taxon>Sphaerotilaceae</taxon>
        <taxon>Inhella</taxon>
    </lineage>
</organism>
<keyword evidence="4" id="KW-0680">Restriction system</keyword>
<evidence type="ECO:0000256" key="1">
    <source>
        <dbReference type="ARBA" id="ARBA00022603"/>
    </source>
</evidence>
<dbReference type="PANTHER" id="PTHR10629">
    <property type="entry name" value="CYTOSINE-SPECIFIC METHYLTRANSFERASE"/>
    <property type="match status" value="1"/>
</dbReference>
<keyword evidence="3 6" id="KW-0949">S-adenosyl-L-methionine</keyword>
<evidence type="ECO:0000256" key="8">
    <source>
        <dbReference type="RuleBase" id="RU000417"/>
    </source>
</evidence>
<dbReference type="AlphaFoldDB" id="A0A840RY15"/>
<dbReference type="GO" id="GO:0003677">
    <property type="term" value="F:DNA binding"/>
    <property type="evidence" value="ECO:0007669"/>
    <property type="project" value="TreeGrafter"/>
</dbReference>
<dbReference type="InterPro" id="IPR050390">
    <property type="entry name" value="C5-Methyltransferase"/>
</dbReference>
<name>A0A840RY15_9BURK</name>
<dbReference type="PROSITE" id="PS51679">
    <property type="entry name" value="SAM_MT_C5"/>
    <property type="match status" value="1"/>
</dbReference>
<feature type="active site" evidence="6">
    <location>
        <position position="91"/>
    </location>
</feature>
<reference evidence="9 10" key="1">
    <citation type="submission" date="2020-08" db="EMBL/GenBank/DDBJ databases">
        <title>Genomic Encyclopedia of Type Strains, Phase IV (KMG-IV): sequencing the most valuable type-strain genomes for metagenomic binning, comparative biology and taxonomic classification.</title>
        <authorList>
            <person name="Goeker M."/>
        </authorList>
    </citation>
    <scope>NUCLEOTIDE SEQUENCE [LARGE SCALE GENOMIC DNA]</scope>
    <source>
        <strain evidence="9 10">DSM 23958</strain>
    </source>
</reference>
<dbReference type="OrthoDB" id="9813719at2"/>
<evidence type="ECO:0000256" key="7">
    <source>
        <dbReference type="RuleBase" id="RU000416"/>
    </source>
</evidence>
<comment type="catalytic activity">
    <reaction evidence="5 8">
        <text>a 2'-deoxycytidine in DNA + S-adenosyl-L-methionine = a 5-methyl-2'-deoxycytidine in DNA + S-adenosyl-L-homocysteine + H(+)</text>
        <dbReference type="Rhea" id="RHEA:13681"/>
        <dbReference type="Rhea" id="RHEA-COMP:11369"/>
        <dbReference type="Rhea" id="RHEA-COMP:11370"/>
        <dbReference type="ChEBI" id="CHEBI:15378"/>
        <dbReference type="ChEBI" id="CHEBI:57856"/>
        <dbReference type="ChEBI" id="CHEBI:59789"/>
        <dbReference type="ChEBI" id="CHEBI:85452"/>
        <dbReference type="ChEBI" id="CHEBI:85454"/>
        <dbReference type="EC" id="2.1.1.37"/>
    </reaction>
</comment>
<dbReference type="InterPro" id="IPR001525">
    <property type="entry name" value="C5_MeTfrase"/>
</dbReference>
<dbReference type="PRINTS" id="PR00105">
    <property type="entry name" value="C5METTRFRASE"/>
</dbReference>
<comment type="similarity">
    <text evidence="6 7">Belongs to the class I-like SAM-binding methyltransferase superfamily. C5-methyltransferase family.</text>
</comment>
<accession>A0A840RY15</accession>
<dbReference type="InterPro" id="IPR018117">
    <property type="entry name" value="C5_DNA_meth_AS"/>
</dbReference>
<dbReference type="GO" id="GO:0032259">
    <property type="term" value="P:methylation"/>
    <property type="evidence" value="ECO:0007669"/>
    <property type="project" value="UniProtKB-KW"/>
</dbReference>
<dbReference type="InterPro" id="IPR029063">
    <property type="entry name" value="SAM-dependent_MTases_sf"/>
</dbReference>
<sequence>MEANEAVKKGRFTVLDLFCGTGALSYGLEAHGSVLQTVGGIDFNAAAAQTARLNHPAAHIVCDSIEQISPDYLLSQTGLSAIDLIVGGPPCQGFSSLRPSRGLDLEDPRNALYKQFLKYVQVLRPRIFLMENVVGLLAANQGQLVSQIVASFKRAGYECDWKVLNAANFGVPQKRERFFLLGVRGNRGGSVRPRFPLPTHRFSGKVIGTSKKERYVLNTQHGLDPVTVWDAISDLPSLKSGESKQTYRGEPQNEYQRARRRGAQAVLSLHEAASHNAKMLEVIRHAGSSINALPEGLVSSGYSSCYSRISADEPSTTITVKFTSPASSKCIHPFDDRAITPREAARIQGYDDHFQFFGSKTEIASQIGNAVPPLFGKAFAPVLEQLLYEQSIGEH</sequence>
<dbReference type="EC" id="2.1.1.37" evidence="8"/>
<dbReference type="SUPFAM" id="SSF53335">
    <property type="entry name" value="S-adenosyl-L-methionine-dependent methyltransferases"/>
    <property type="match status" value="1"/>
</dbReference>